<dbReference type="PIRSF" id="PIRSF006386">
    <property type="entry name" value="HCCAis_GSTk"/>
    <property type="match status" value="1"/>
</dbReference>
<dbReference type="InterPro" id="IPR044087">
    <property type="entry name" value="NahD-like"/>
</dbReference>
<dbReference type="InterPro" id="IPR051924">
    <property type="entry name" value="GST_Kappa/NadH"/>
</dbReference>
<dbReference type="OrthoDB" id="5244108at2"/>
<feature type="active site" description="Nucleophile" evidence="2">
    <location>
        <position position="14"/>
    </location>
</feature>
<dbReference type="EMBL" id="FWFJ01000046">
    <property type="protein sequence ID" value="SLN70767.1"/>
    <property type="molecule type" value="Genomic_DNA"/>
</dbReference>
<evidence type="ECO:0000256" key="1">
    <source>
        <dbReference type="PIRNR" id="PIRNR006386"/>
    </source>
</evidence>
<evidence type="ECO:0000313" key="5">
    <source>
        <dbReference type="Proteomes" id="UP000194012"/>
    </source>
</evidence>
<dbReference type="GO" id="GO:0006749">
    <property type="term" value="P:glutathione metabolic process"/>
    <property type="evidence" value="ECO:0007669"/>
    <property type="project" value="TreeGrafter"/>
</dbReference>
<reference evidence="5" key="1">
    <citation type="submission" date="2017-03" db="EMBL/GenBank/DDBJ databases">
        <authorList>
            <person name="Rodrigo-Torres L."/>
            <person name="Arahal R.D."/>
            <person name="Lucena T."/>
        </authorList>
    </citation>
    <scope>NUCLEOTIDE SEQUENCE [LARGE SCALE GENOMIC DNA]</scope>
    <source>
        <strain evidence="5">CECT 8370</strain>
    </source>
</reference>
<gene>
    <name evidence="4" type="primary">nsaD_2</name>
    <name evidence="4" type="ORF">ROG8370_03383</name>
</gene>
<sequence>MPQPRIEFWFDFASTYSYLSAMRLGPLARAAGVEVSWRPFLLGPIFAAQGWTTSPFRIYPAKGRYMWRDMARRTQALGLPLKELDNMPQNSVLAARVAQLALGTTQGVAFCRSVFAAQFGQGRDIAEAAVIRDCLESTGLPCDLIDRAGQDDNRLILRRSTEEAMARGLFGAPSFTVGDELFWGDDRLEEALAWTTRHA</sequence>
<dbReference type="PANTHER" id="PTHR42943">
    <property type="entry name" value="GLUTATHIONE S-TRANSFERASE KAPPA"/>
    <property type="match status" value="1"/>
</dbReference>
<dbReference type="GO" id="GO:1901170">
    <property type="term" value="P:naphthalene catabolic process"/>
    <property type="evidence" value="ECO:0007669"/>
    <property type="project" value="InterPro"/>
</dbReference>
<feature type="domain" description="DSBA-like thioredoxin" evidence="3">
    <location>
        <begin position="6"/>
        <end position="190"/>
    </location>
</feature>
<keyword evidence="1 4" id="KW-0413">Isomerase</keyword>
<evidence type="ECO:0000259" key="3">
    <source>
        <dbReference type="Pfam" id="PF01323"/>
    </source>
</evidence>
<dbReference type="Proteomes" id="UP000194012">
    <property type="component" value="Unassembled WGS sequence"/>
</dbReference>
<dbReference type="GO" id="GO:0004364">
    <property type="term" value="F:glutathione transferase activity"/>
    <property type="evidence" value="ECO:0007669"/>
    <property type="project" value="TreeGrafter"/>
</dbReference>
<dbReference type="PANTHER" id="PTHR42943:SF2">
    <property type="entry name" value="GLUTATHIONE S-TRANSFERASE KAPPA 1"/>
    <property type="match status" value="1"/>
</dbReference>
<proteinExistence type="inferred from homology"/>
<protein>
    <recommendedName>
        <fullName evidence="1">2-hydroxychromene-2-carboxylate isomerase</fullName>
        <ecNumber evidence="1">5.99.1.4</ecNumber>
    </recommendedName>
</protein>
<dbReference type="InterPro" id="IPR014440">
    <property type="entry name" value="HCCAis_GSTk"/>
</dbReference>
<dbReference type="RefSeq" id="WP_085828320.1">
    <property type="nucleotide sequence ID" value="NZ_FWFJ01000046.1"/>
</dbReference>
<name>A0A1X7A5I2_9RHOB</name>
<dbReference type="Gene3D" id="3.40.30.10">
    <property type="entry name" value="Glutaredoxin"/>
    <property type="match status" value="1"/>
</dbReference>
<evidence type="ECO:0000256" key="2">
    <source>
        <dbReference type="PIRSR" id="PIRSR006386-1"/>
    </source>
</evidence>
<dbReference type="SUPFAM" id="SSF52833">
    <property type="entry name" value="Thioredoxin-like"/>
    <property type="match status" value="1"/>
</dbReference>
<dbReference type="AlphaFoldDB" id="A0A1X7A5I2"/>
<comment type="similarity">
    <text evidence="1">Belongs to the GST superfamily. NadH family.</text>
</comment>
<accession>A0A1X7A5I2</accession>
<comment type="catalytic activity">
    <reaction evidence="1">
        <text>2-hydroxychromene-2-carboxylate = (3E)-4-(2-hydroxyphenyl)-2-oxobut-3-enoate</text>
        <dbReference type="Rhea" id="RHEA:27401"/>
        <dbReference type="ChEBI" id="CHEBI:59350"/>
        <dbReference type="ChEBI" id="CHEBI:59353"/>
        <dbReference type="EC" id="5.99.1.4"/>
    </reaction>
</comment>
<dbReference type="InterPro" id="IPR036249">
    <property type="entry name" value="Thioredoxin-like_sf"/>
</dbReference>
<dbReference type="InterPro" id="IPR001853">
    <property type="entry name" value="DSBA-like_thioredoxin_dom"/>
</dbReference>
<dbReference type="CDD" id="cd03022">
    <property type="entry name" value="DsbA_HCCA_Iso"/>
    <property type="match status" value="1"/>
</dbReference>
<evidence type="ECO:0000313" key="4">
    <source>
        <dbReference type="EMBL" id="SLN70767.1"/>
    </source>
</evidence>
<organism evidence="4 5">
    <name type="scientific">Roseovarius gaetbuli</name>
    <dbReference type="NCBI Taxonomy" id="1356575"/>
    <lineage>
        <taxon>Bacteria</taxon>
        <taxon>Pseudomonadati</taxon>
        <taxon>Pseudomonadota</taxon>
        <taxon>Alphaproteobacteria</taxon>
        <taxon>Rhodobacterales</taxon>
        <taxon>Roseobacteraceae</taxon>
        <taxon>Roseovarius</taxon>
    </lineage>
</organism>
<dbReference type="Pfam" id="PF01323">
    <property type="entry name" value="DSBA"/>
    <property type="match status" value="1"/>
</dbReference>
<dbReference type="EC" id="5.99.1.4" evidence="1"/>
<dbReference type="GO" id="GO:0018845">
    <property type="term" value="F:2-hydroxychromene-2-carboxylate isomerase activity"/>
    <property type="evidence" value="ECO:0007669"/>
    <property type="project" value="UniProtKB-UniRule"/>
</dbReference>
<dbReference type="GO" id="GO:0004602">
    <property type="term" value="F:glutathione peroxidase activity"/>
    <property type="evidence" value="ECO:0007669"/>
    <property type="project" value="TreeGrafter"/>
</dbReference>
<keyword evidence="5" id="KW-1185">Reference proteome</keyword>